<dbReference type="Pfam" id="PF09537">
    <property type="entry name" value="DUF2383"/>
    <property type="match status" value="1"/>
</dbReference>
<dbReference type="Gene3D" id="1.20.1260.10">
    <property type="match status" value="1"/>
</dbReference>
<proteinExistence type="predicted"/>
<name>A0A858RKH8_9BACT</name>
<dbReference type="InterPro" id="IPR009078">
    <property type="entry name" value="Ferritin-like_SF"/>
</dbReference>
<protein>
    <submittedName>
        <fullName evidence="2">DUF2383 domain-containing protein</fullName>
    </submittedName>
</protein>
<evidence type="ECO:0000313" key="2">
    <source>
        <dbReference type="EMBL" id="QJE97362.1"/>
    </source>
</evidence>
<dbReference type="SUPFAM" id="SSF47240">
    <property type="entry name" value="Ferritin-like"/>
    <property type="match status" value="1"/>
</dbReference>
<dbReference type="EMBL" id="CP051774">
    <property type="protein sequence ID" value="QJE97362.1"/>
    <property type="molecule type" value="Genomic_DNA"/>
</dbReference>
<evidence type="ECO:0000313" key="3">
    <source>
        <dbReference type="Proteomes" id="UP000501812"/>
    </source>
</evidence>
<dbReference type="AlphaFoldDB" id="A0A858RKH8"/>
<dbReference type="InterPro" id="IPR019052">
    <property type="entry name" value="DUF2383"/>
</dbReference>
<keyword evidence="3" id="KW-1185">Reference proteome</keyword>
<dbReference type="Proteomes" id="UP000501812">
    <property type="component" value="Chromosome"/>
</dbReference>
<reference evidence="2 3" key="1">
    <citation type="submission" date="2020-04" db="EMBL/GenBank/DDBJ databases">
        <title>Luteolibacter sp. G-1-1-1 isolated from soil.</title>
        <authorList>
            <person name="Dahal R.H."/>
        </authorList>
    </citation>
    <scope>NUCLEOTIDE SEQUENCE [LARGE SCALE GENOMIC DNA]</scope>
    <source>
        <strain evidence="2 3">G-1-1-1</strain>
    </source>
</reference>
<organism evidence="2 3">
    <name type="scientific">Luteolibacter luteus</name>
    <dbReference type="NCBI Taxonomy" id="2728835"/>
    <lineage>
        <taxon>Bacteria</taxon>
        <taxon>Pseudomonadati</taxon>
        <taxon>Verrucomicrobiota</taxon>
        <taxon>Verrucomicrobiia</taxon>
        <taxon>Verrucomicrobiales</taxon>
        <taxon>Verrucomicrobiaceae</taxon>
        <taxon>Luteolibacter</taxon>
    </lineage>
</organism>
<sequence length="146" mass="16386">MTATFDQCIDISNSLLRGELSAVETYTQALQKFSRKPEHAILESIRADHRDSVQRLRAHIDDLGVQPDISSGVWGQFAKAVEGFAKVFGHTTTLMALEAGELSGIDDYYCALSDPEVMDDIKDEIRTVLLPRLERHLDSLRVLRAR</sequence>
<dbReference type="RefSeq" id="WP_169455762.1">
    <property type="nucleotide sequence ID" value="NZ_CP051774.1"/>
</dbReference>
<dbReference type="KEGG" id="luo:HHL09_16735"/>
<dbReference type="InterPro" id="IPR012347">
    <property type="entry name" value="Ferritin-like"/>
</dbReference>
<accession>A0A858RKH8</accession>
<evidence type="ECO:0000259" key="1">
    <source>
        <dbReference type="Pfam" id="PF09537"/>
    </source>
</evidence>
<dbReference type="CDD" id="cd00657">
    <property type="entry name" value="Ferritin_like"/>
    <property type="match status" value="1"/>
</dbReference>
<feature type="domain" description="DUF2383" evidence="1">
    <location>
        <begin position="13"/>
        <end position="112"/>
    </location>
</feature>
<gene>
    <name evidence="2" type="ORF">HHL09_16735</name>
</gene>